<reference evidence="2" key="1">
    <citation type="submission" date="2020-01" db="EMBL/GenBank/DDBJ databases">
        <authorList>
            <consortium name="DOE Joint Genome Institute"/>
            <person name="Haridas S."/>
            <person name="Albert R."/>
            <person name="Binder M."/>
            <person name="Bloem J."/>
            <person name="Labutti K."/>
            <person name="Salamov A."/>
            <person name="Andreopoulos B."/>
            <person name="Baker S.E."/>
            <person name="Barry K."/>
            <person name="Bills G."/>
            <person name="Bluhm B.H."/>
            <person name="Cannon C."/>
            <person name="Castanera R."/>
            <person name="Culley D.E."/>
            <person name="Daum C."/>
            <person name="Ezra D."/>
            <person name="Gonzalez J.B."/>
            <person name="Henrissat B."/>
            <person name="Kuo A."/>
            <person name="Liang C."/>
            <person name="Lipzen A."/>
            <person name="Lutzoni F."/>
            <person name="Magnuson J."/>
            <person name="Mondo S."/>
            <person name="Nolan M."/>
            <person name="Ohm R."/>
            <person name="Pangilinan J."/>
            <person name="Park H.-J."/>
            <person name="Ramirez L."/>
            <person name="Alfaro M."/>
            <person name="Sun H."/>
            <person name="Tritt A."/>
            <person name="Yoshinaga Y."/>
            <person name="Zwiers L.-H."/>
            <person name="Turgeon B.G."/>
            <person name="Goodwin S.B."/>
            <person name="Spatafora J.W."/>
            <person name="Crous P.W."/>
            <person name="Grigoriev I.V."/>
        </authorList>
    </citation>
    <scope>NUCLEOTIDE SEQUENCE</scope>
    <source>
        <strain evidence="2">IPT5</strain>
    </source>
</reference>
<evidence type="ECO:0000256" key="1">
    <source>
        <dbReference type="SAM" id="MobiDB-lite"/>
    </source>
</evidence>
<name>A0A6A7B9E6_9PLEO</name>
<protein>
    <submittedName>
        <fullName evidence="2">Uncharacterized protein</fullName>
    </submittedName>
</protein>
<dbReference type="AlphaFoldDB" id="A0A6A7B9E6"/>
<dbReference type="Proteomes" id="UP000799423">
    <property type="component" value="Unassembled WGS sequence"/>
</dbReference>
<evidence type="ECO:0000313" key="2">
    <source>
        <dbReference type="EMBL" id="KAF2851832.1"/>
    </source>
</evidence>
<evidence type="ECO:0000313" key="3">
    <source>
        <dbReference type="Proteomes" id="UP000799423"/>
    </source>
</evidence>
<keyword evidence="3" id="KW-1185">Reference proteome</keyword>
<proteinExistence type="predicted"/>
<accession>A0A6A7B9E6</accession>
<gene>
    <name evidence="2" type="ORF">T440DRAFT_59400</name>
</gene>
<feature type="region of interest" description="Disordered" evidence="1">
    <location>
        <begin position="18"/>
        <end position="64"/>
    </location>
</feature>
<dbReference type="EMBL" id="MU006301">
    <property type="protein sequence ID" value="KAF2851832.1"/>
    <property type="molecule type" value="Genomic_DNA"/>
</dbReference>
<organism evidence="2 3">
    <name type="scientific">Plenodomus tracheiphilus IPT5</name>
    <dbReference type="NCBI Taxonomy" id="1408161"/>
    <lineage>
        <taxon>Eukaryota</taxon>
        <taxon>Fungi</taxon>
        <taxon>Dikarya</taxon>
        <taxon>Ascomycota</taxon>
        <taxon>Pezizomycotina</taxon>
        <taxon>Dothideomycetes</taxon>
        <taxon>Pleosporomycetidae</taxon>
        <taxon>Pleosporales</taxon>
        <taxon>Pleosporineae</taxon>
        <taxon>Leptosphaeriaceae</taxon>
        <taxon>Plenodomus</taxon>
    </lineage>
</organism>
<sequence length="180" mass="20492">MLISSLFPPSKKVLYTPSTIDHHLRHAPPPVPPRHTKHRHIPTANPQTTHPPKPPQRSLETARTDAENELTLCSSNNGQSDLTSAGSTSGCARSGFQGYRQNMREEMVIPLLNTLVAKFTSFGIVMEFVGPHFSWGVWLCKYSIEWGFFLVQNNVDTWISYQKPKSRFISWRFELKIETV</sequence>